<dbReference type="AlphaFoldDB" id="A0A7X5V5W2"/>
<dbReference type="InterPro" id="IPR051791">
    <property type="entry name" value="Pra-immunoreactive"/>
</dbReference>
<organism evidence="10 11">
    <name type="scientific">Kribbella shirazensis</name>
    <dbReference type="NCBI Taxonomy" id="1105143"/>
    <lineage>
        <taxon>Bacteria</taxon>
        <taxon>Bacillati</taxon>
        <taxon>Actinomycetota</taxon>
        <taxon>Actinomycetes</taxon>
        <taxon>Propionibacteriales</taxon>
        <taxon>Kribbellaceae</taxon>
        <taxon>Kribbella</taxon>
    </lineage>
</organism>
<evidence type="ECO:0000256" key="2">
    <source>
        <dbReference type="ARBA" id="ARBA00022475"/>
    </source>
</evidence>
<evidence type="ECO:0000256" key="3">
    <source>
        <dbReference type="ARBA" id="ARBA00022692"/>
    </source>
</evidence>
<evidence type="ECO:0000259" key="9">
    <source>
        <dbReference type="Pfam" id="PF10708"/>
    </source>
</evidence>
<keyword evidence="11" id="KW-1185">Reference proteome</keyword>
<evidence type="ECO:0000256" key="5">
    <source>
        <dbReference type="ARBA" id="ARBA00023136"/>
    </source>
</evidence>
<keyword evidence="5 7" id="KW-0472">Membrane</keyword>
<evidence type="ECO:0000313" key="11">
    <source>
        <dbReference type="Proteomes" id="UP000555407"/>
    </source>
</evidence>
<feature type="transmembrane region" description="Helical" evidence="7">
    <location>
        <begin position="182"/>
        <end position="205"/>
    </location>
</feature>
<dbReference type="RefSeq" id="WP_167203301.1">
    <property type="nucleotide sequence ID" value="NZ_JAASRO010000001.1"/>
</dbReference>
<comment type="caution">
    <text evidence="10">The sequence shown here is derived from an EMBL/GenBank/DDBJ whole genome shotgun (WGS) entry which is preliminary data.</text>
</comment>
<evidence type="ECO:0000256" key="1">
    <source>
        <dbReference type="ARBA" id="ARBA00004651"/>
    </source>
</evidence>
<dbReference type="InterPro" id="IPR010432">
    <property type="entry name" value="RDD"/>
</dbReference>
<dbReference type="Proteomes" id="UP000555407">
    <property type="component" value="Unassembled WGS sequence"/>
</dbReference>
<dbReference type="Pfam" id="PF06271">
    <property type="entry name" value="RDD"/>
    <property type="match status" value="1"/>
</dbReference>
<dbReference type="InterPro" id="IPR018929">
    <property type="entry name" value="DUF2510"/>
</dbReference>
<dbReference type="EMBL" id="JAASRO010000001">
    <property type="protein sequence ID" value="NIK54488.1"/>
    <property type="molecule type" value="Genomic_DNA"/>
</dbReference>
<feature type="transmembrane region" description="Helical" evidence="7">
    <location>
        <begin position="306"/>
        <end position="327"/>
    </location>
</feature>
<evidence type="ECO:0000256" key="6">
    <source>
        <dbReference type="SAM" id="MobiDB-lite"/>
    </source>
</evidence>
<evidence type="ECO:0000256" key="4">
    <source>
        <dbReference type="ARBA" id="ARBA00022989"/>
    </source>
</evidence>
<name>A0A7X5V5W2_9ACTN</name>
<feature type="domain" description="DUF2510" evidence="9">
    <location>
        <begin position="6"/>
        <end position="38"/>
    </location>
</feature>
<feature type="compositionally biased region" description="Low complexity" evidence="6">
    <location>
        <begin position="68"/>
        <end position="122"/>
    </location>
</feature>
<feature type="region of interest" description="Disordered" evidence="6">
    <location>
        <begin position="1"/>
        <end position="167"/>
    </location>
</feature>
<gene>
    <name evidence="10" type="ORF">BJY22_000205</name>
</gene>
<feature type="compositionally biased region" description="Low complexity" evidence="6">
    <location>
        <begin position="130"/>
        <end position="156"/>
    </location>
</feature>
<evidence type="ECO:0000259" key="8">
    <source>
        <dbReference type="Pfam" id="PF06271"/>
    </source>
</evidence>
<reference evidence="10 11" key="1">
    <citation type="submission" date="2020-03" db="EMBL/GenBank/DDBJ databases">
        <title>Sequencing the genomes of 1000 actinobacteria strains.</title>
        <authorList>
            <person name="Klenk H.-P."/>
        </authorList>
    </citation>
    <scope>NUCLEOTIDE SEQUENCE [LARGE SCALE GENOMIC DNA]</scope>
    <source>
        <strain evidence="10 11">DSM 45490</strain>
    </source>
</reference>
<proteinExistence type="predicted"/>
<evidence type="ECO:0000256" key="7">
    <source>
        <dbReference type="SAM" id="Phobius"/>
    </source>
</evidence>
<feature type="domain" description="RDD" evidence="8">
    <location>
        <begin position="176"/>
        <end position="346"/>
    </location>
</feature>
<sequence>MSSQAAGWYDDPEDPSQQRYWDGNAWTDQRRPQQGPPPFQGQFGQPRPADAPRYGQSAQHGQVFGGAQPSQPQYGQQGQPQYGQQQPQHGQQGQPQYGQNQPQYGQQSQPQYGQPGPPQYGQRIEPEPPQYGQRVPQQGGYQPYPQGGYQPHPQAGQGFGYPGQRLNTTPDGRQLSGWWRRVFAKIIDSIIVWIIGLPLTGYFYYQYSQSLVDYFVDTMRAAEAGTPASTATLPPEVYKWMIPATLIGFAVSFAYEYLFLTKKGATPGKMALNIRVHYVPAVLTHGTEIPATPPGSAVAKRYGLQILFSVAGLIPLVGTLASFGALLDYLWPLWDDKNQALHDKVASTYVIRT</sequence>
<keyword evidence="3 7" id="KW-0812">Transmembrane</keyword>
<comment type="subcellular location">
    <subcellularLocation>
        <location evidence="1">Cell membrane</location>
        <topology evidence="1">Multi-pass membrane protein</topology>
    </subcellularLocation>
</comment>
<protein>
    <submittedName>
        <fullName evidence="10">Putative RDD family membrane protein YckC</fullName>
    </submittedName>
</protein>
<keyword evidence="4 7" id="KW-1133">Transmembrane helix</keyword>
<keyword evidence="2" id="KW-1003">Cell membrane</keyword>
<feature type="transmembrane region" description="Helical" evidence="7">
    <location>
        <begin position="240"/>
        <end position="260"/>
    </location>
</feature>
<evidence type="ECO:0000313" key="10">
    <source>
        <dbReference type="EMBL" id="NIK54488.1"/>
    </source>
</evidence>
<dbReference type="Pfam" id="PF10708">
    <property type="entry name" value="DUF2510"/>
    <property type="match status" value="1"/>
</dbReference>
<dbReference type="PANTHER" id="PTHR36115">
    <property type="entry name" value="PROLINE-RICH ANTIGEN HOMOLOG-RELATED"/>
    <property type="match status" value="1"/>
</dbReference>
<dbReference type="GO" id="GO:0005886">
    <property type="term" value="C:plasma membrane"/>
    <property type="evidence" value="ECO:0007669"/>
    <property type="project" value="UniProtKB-SubCell"/>
</dbReference>
<accession>A0A7X5V5W2</accession>